<dbReference type="STRING" id="708187.A0A1Q8S4G7"/>
<comment type="similarity">
    <text evidence="1">Belongs to the methyltransferase superfamily. LaeA methyltransferase family.</text>
</comment>
<keyword evidence="4" id="KW-1185">Reference proteome</keyword>
<proteinExistence type="inferred from homology"/>
<dbReference type="OrthoDB" id="417697at2759"/>
<dbReference type="PANTHER" id="PTHR43591:SF110">
    <property type="entry name" value="RHODANESE DOMAIN-CONTAINING PROTEIN"/>
    <property type="match status" value="1"/>
</dbReference>
<evidence type="ECO:0000256" key="1">
    <source>
        <dbReference type="ARBA" id="ARBA00038158"/>
    </source>
</evidence>
<sequence length="300" mass="34167">MAEISQPPRVSHIRPWDENYNALYPLNEGDLDTERQRLDSNHYKVRMPLCGGLCPPHILQHLKSLPSPRVIELAAGTGVWLRDLADHLPASASLVGVDMDAVKFPPAAELPPNMTMMQQNALKPFPDDMLGTFDMVHIRLISMGLKKEDWEVVARNIYTLLKPGGYVHWEEMYDIGWRCIPPSRPFDEWCRLTALWSIQCGRDLFMPAQLPNLLEDVGYVGVDDKVWNTFGARGLLRDHMTQVSKQALRPILLAIVEGGGLENVQSIKDVDRLEEEMKRDVEENGVLVGFMYTWIWGQRP</sequence>
<evidence type="ECO:0000259" key="2">
    <source>
        <dbReference type="Pfam" id="PF13649"/>
    </source>
</evidence>
<evidence type="ECO:0000313" key="4">
    <source>
        <dbReference type="Proteomes" id="UP000186583"/>
    </source>
</evidence>
<gene>
    <name evidence="3" type="ORF">CCHL11_04501</name>
</gene>
<dbReference type="CDD" id="cd02440">
    <property type="entry name" value="AdoMet_MTases"/>
    <property type="match status" value="1"/>
</dbReference>
<evidence type="ECO:0000313" key="3">
    <source>
        <dbReference type="EMBL" id="OLN96302.1"/>
    </source>
</evidence>
<dbReference type="Pfam" id="PF13649">
    <property type="entry name" value="Methyltransf_25"/>
    <property type="match status" value="1"/>
</dbReference>
<organism evidence="3 4">
    <name type="scientific">Colletotrichum chlorophyti</name>
    <dbReference type="NCBI Taxonomy" id="708187"/>
    <lineage>
        <taxon>Eukaryota</taxon>
        <taxon>Fungi</taxon>
        <taxon>Dikarya</taxon>
        <taxon>Ascomycota</taxon>
        <taxon>Pezizomycotina</taxon>
        <taxon>Sordariomycetes</taxon>
        <taxon>Hypocreomycetidae</taxon>
        <taxon>Glomerellales</taxon>
        <taxon>Glomerellaceae</taxon>
        <taxon>Colletotrichum</taxon>
    </lineage>
</organism>
<dbReference type="InterPro" id="IPR041698">
    <property type="entry name" value="Methyltransf_25"/>
</dbReference>
<protein>
    <submittedName>
        <fullName evidence="3">Demethylmenaquinone methyltransferase 2</fullName>
    </submittedName>
</protein>
<keyword evidence="3" id="KW-0489">Methyltransferase</keyword>
<dbReference type="PANTHER" id="PTHR43591">
    <property type="entry name" value="METHYLTRANSFERASE"/>
    <property type="match status" value="1"/>
</dbReference>
<name>A0A1Q8S4G7_9PEZI</name>
<keyword evidence="3" id="KW-0808">Transferase</keyword>
<dbReference type="EMBL" id="MPGH01000019">
    <property type="protein sequence ID" value="OLN96302.1"/>
    <property type="molecule type" value="Genomic_DNA"/>
</dbReference>
<dbReference type="AlphaFoldDB" id="A0A1Q8S4G7"/>
<dbReference type="SUPFAM" id="SSF53335">
    <property type="entry name" value="S-adenosyl-L-methionine-dependent methyltransferases"/>
    <property type="match status" value="1"/>
</dbReference>
<comment type="caution">
    <text evidence="3">The sequence shown here is derived from an EMBL/GenBank/DDBJ whole genome shotgun (WGS) entry which is preliminary data.</text>
</comment>
<dbReference type="InterPro" id="IPR029063">
    <property type="entry name" value="SAM-dependent_MTases_sf"/>
</dbReference>
<dbReference type="GO" id="GO:0032259">
    <property type="term" value="P:methylation"/>
    <property type="evidence" value="ECO:0007669"/>
    <property type="project" value="UniProtKB-KW"/>
</dbReference>
<dbReference type="Proteomes" id="UP000186583">
    <property type="component" value="Unassembled WGS sequence"/>
</dbReference>
<dbReference type="Gene3D" id="3.40.50.150">
    <property type="entry name" value="Vaccinia Virus protein VP39"/>
    <property type="match status" value="1"/>
</dbReference>
<feature type="domain" description="Methyltransferase" evidence="2">
    <location>
        <begin position="70"/>
        <end position="165"/>
    </location>
</feature>
<reference evidence="3 4" key="1">
    <citation type="submission" date="2016-11" db="EMBL/GenBank/DDBJ databases">
        <title>Draft Genome Assembly of Colletotrichum chlorophyti a pathogen of herbaceous plants.</title>
        <authorList>
            <person name="Gan P."/>
            <person name="Narusaka M."/>
            <person name="Tsushima A."/>
            <person name="Narusaka Y."/>
            <person name="Takano Y."/>
            <person name="Shirasu K."/>
        </authorList>
    </citation>
    <scope>NUCLEOTIDE SEQUENCE [LARGE SCALE GENOMIC DNA]</scope>
    <source>
        <strain evidence="3 4">NTL11</strain>
    </source>
</reference>
<dbReference type="GO" id="GO:0008168">
    <property type="term" value="F:methyltransferase activity"/>
    <property type="evidence" value="ECO:0007669"/>
    <property type="project" value="UniProtKB-KW"/>
</dbReference>
<accession>A0A1Q8S4G7</accession>